<feature type="modified residue" description="N6-(pyridoxal phosphate)lysine" evidence="5">
    <location>
        <position position="254"/>
    </location>
</feature>
<feature type="binding site" evidence="5">
    <location>
        <begin position="107"/>
        <end position="108"/>
    </location>
    <ligand>
        <name>pyridoxal 5'-phosphate</name>
        <dbReference type="ChEBI" id="CHEBI:597326"/>
    </ligand>
</feature>
<feature type="binding site" evidence="5">
    <location>
        <position position="140"/>
    </location>
    <ligand>
        <name>pyridoxal 5'-phosphate</name>
        <dbReference type="ChEBI" id="CHEBI:597326"/>
    </ligand>
</feature>
<feature type="binding site" evidence="5">
    <location>
        <position position="143"/>
    </location>
    <ligand>
        <name>N(2)-acetyl-L-ornithine</name>
        <dbReference type="ChEBI" id="CHEBI:57805"/>
    </ligand>
</feature>
<dbReference type="PROSITE" id="PS00600">
    <property type="entry name" value="AA_TRANSFER_CLASS_3"/>
    <property type="match status" value="1"/>
</dbReference>
<dbReference type="PIRSF" id="PIRSF000521">
    <property type="entry name" value="Transaminase_4ab_Lys_Orn"/>
    <property type="match status" value="1"/>
</dbReference>
<dbReference type="PANTHER" id="PTHR11986:SF79">
    <property type="entry name" value="ACETYLORNITHINE AMINOTRANSFERASE, MITOCHONDRIAL"/>
    <property type="match status" value="1"/>
</dbReference>
<feature type="binding site" evidence="5">
    <location>
        <position position="282"/>
    </location>
    <ligand>
        <name>N(2)-acetyl-L-ornithine</name>
        <dbReference type="ChEBI" id="CHEBI:57805"/>
    </ligand>
</feature>
<feature type="binding site" evidence="5">
    <location>
        <position position="283"/>
    </location>
    <ligand>
        <name>pyridoxal 5'-phosphate</name>
        <dbReference type="ChEBI" id="CHEBI:597326"/>
    </ligand>
</feature>
<keyword evidence="5" id="KW-0055">Arginine biosynthesis</keyword>
<comment type="caution">
    <text evidence="6">The sequence shown here is derived from an EMBL/GenBank/DDBJ whole genome shotgun (WGS) entry which is preliminary data.</text>
</comment>
<evidence type="ECO:0000256" key="3">
    <source>
        <dbReference type="ARBA" id="ARBA00022679"/>
    </source>
</evidence>
<keyword evidence="3 5" id="KW-0808">Transferase</keyword>
<dbReference type="EC" id="2.6.1.11" evidence="5"/>
<comment type="pathway">
    <text evidence="5">Amino-acid biosynthesis; L-arginine biosynthesis; N(2)-acetyl-L-ornithine from L-glutamate: step 4/4.</text>
</comment>
<dbReference type="InterPro" id="IPR015422">
    <property type="entry name" value="PyrdxlP-dep_Trfase_small"/>
</dbReference>
<gene>
    <name evidence="5" type="primary">argD</name>
    <name evidence="6" type="ORF">E6H03_12130</name>
</gene>
<comment type="subunit">
    <text evidence="5">Homodimer.</text>
</comment>
<dbReference type="NCBIfam" id="NF002874">
    <property type="entry name" value="PRK03244.1"/>
    <property type="match status" value="1"/>
</dbReference>
<dbReference type="CDD" id="cd00610">
    <property type="entry name" value="OAT_like"/>
    <property type="match status" value="1"/>
</dbReference>
<keyword evidence="4 5" id="KW-0663">Pyridoxal phosphate</keyword>
<dbReference type="GO" id="GO:0006526">
    <property type="term" value="P:L-arginine biosynthetic process"/>
    <property type="evidence" value="ECO:0007669"/>
    <property type="project" value="UniProtKB-UniRule"/>
</dbReference>
<accession>A0A537J4B0</accession>
<evidence type="ECO:0000313" key="7">
    <source>
        <dbReference type="Proteomes" id="UP000318093"/>
    </source>
</evidence>
<keyword evidence="1 5" id="KW-0032">Aminotransferase</keyword>
<evidence type="ECO:0000256" key="1">
    <source>
        <dbReference type="ARBA" id="ARBA00022576"/>
    </source>
</evidence>
<comment type="miscellaneous">
    <text evidence="5">May also have succinyldiaminopimelate aminotransferase activity, thus carrying out the corresponding step in lysine biosynthesis.</text>
</comment>
<dbReference type="Gene3D" id="3.40.640.10">
    <property type="entry name" value="Type I PLP-dependent aspartate aminotransferase-like (Major domain)"/>
    <property type="match status" value="1"/>
</dbReference>
<comment type="cofactor">
    <cofactor evidence="5">
        <name>pyridoxal 5'-phosphate</name>
        <dbReference type="ChEBI" id="CHEBI:597326"/>
    </cofactor>
    <text evidence="5">Binds 1 pyridoxal phosphate per subunit.</text>
</comment>
<dbReference type="InterPro" id="IPR015424">
    <property type="entry name" value="PyrdxlP-dep_Trfase"/>
</dbReference>
<evidence type="ECO:0000256" key="2">
    <source>
        <dbReference type="ARBA" id="ARBA00022605"/>
    </source>
</evidence>
<dbReference type="Gene3D" id="3.90.1150.10">
    <property type="entry name" value="Aspartate Aminotransferase, domain 1"/>
    <property type="match status" value="1"/>
</dbReference>
<protein>
    <recommendedName>
        <fullName evidence="5">Acetylornithine aminotransferase</fullName>
        <shortName evidence="5">ACOAT</shortName>
        <ecNumber evidence="5">2.6.1.11</ecNumber>
    </recommendedName>
</protein>
<dbReference type="EMBL" id="VBAN01000421">
    <property type="protein sequence ID" value="TMI78401.1"/>
    <property type="molecule type" value="Genomic_DNA"/>
</dbReference>
<evidence type="ECO:0000256" key="5">
    <source>
        <dbReference type="HAMAP-Rule" id="MF_01107"/>
    </source>
</evidence>
<dbReference type="SUPFAM" id="SSF53383">
    <property type="entry name" value="PLP-dependent transferases"/>
    <property type="match status" value="1"/>
</dbReference>
<dbReference type="PANTHER" id="PTHR11986">
    <property type="entry name" value="AMINOTRANSFERASE CLASS III"/>
    <property type="match status" value="1"/>
</dbReference>
<dbReference type="Pfam" id="PF00202">
    <property type="entry name" value="Aminotran_3"/>
    <property type="match status" value="1"/>
</dbReference>
<dbReference type="GO" id="GO:0042802">
    <property type="term" value="F:identical protein binding"/>
    <property type="evidence" value="ECO:0007669"/>
    <property type="project" value="TreeGrafter"/>
</dbReference>
<comment type="subcellular location">
    <subcellularLocation>
        <location evidence="5">Cytoplasm</location>
    </subcellularLocation>
</comment>
<reference evidence="6 7" key="1">
    <citation type="journal article" date="2019" name="Nat. Microbiol.">
        <title>Mediterranean grassland soil C-N compound turnover is dependent on rainfall and depth, and is mediated by genomically divergent microorganisms.</title>
        <authorList>
            <person name="Diamond S."/>
            <person name="Andeer P.F."/>
            <person name="Li Z."/>
            <person name="Crits-Christoph A."/>
            <person name="Burstein D."/>
            <person name="Anantharaman K."/>
            <person name="Lane K.R."/>
            <person name="Thomas B.C."/>
            <person name="Pan C."/>
            <person name="Northen T.R."/>
            <person name="Banfield J.F."/>
        </authorList>
    </citation>
    <scope>NUCLEOTIDE SEQUENCE [LARGE SCALE GENOMIC DNA]</scope>
    <source>
        <strain evidence="6">NP_6</strain>
    </source>
</reference>
<dbReference type="GO" id="GO:0003992">
    <property type="term" value="F:N2-acetyl-L-ornithine:2-oxoglutarate 5-aminotransferase activity"/>
    <property type="evidence" value="ECO:0007669"/>
    <property type="project" value="UniProtKB-UniRule"/>
</dbReference>
<evidence type="ECO:0000256" key="4">
    <source>
        <dbReference type="ARBA" id="ARBA00022898"/>
    </source>
</evidence>
<dbReference type="InterPro" id="IPR050103">
    <property type="entry name" value="Class-III_PLP-dep_AT"/>
</dbReference>
<sequence length="413" mass="43805">MTTQETIDLAGRVLMPNYRRWPVAFVEGQGVRLWDADGKEYLDFVAGIAVDVLGHCHPSHVRAIQQQATRLIHVSNLYQIPQQAELGRLLVDLTGIPDGRVFFCNSGAEASGAAIKLARKSARQVRGRDAFEIIVASHGFHGRTMGALSATMVSKYHEGFQPLVPGFIEVPFNDLAAVDRALTAKTAAVFMEPIQGEGGINPADDEYLRGLRTLCDQAGVWLILDEVQTGFGRTGQWFAYQHAGITPDIVTLAKGMGGGVPIGAIVARGELAQAFQPGSHGSTFAGGPLICTAALAALGAIRDENLVERAAQMGGYLMERLRELAKTHSVITDVRGRGLMIAIGLSVPSEPVVAACLARGLLVNNVQPKAVRFVPPLIVERDDIDEAVRILGQALAAVGAEAGKAAAGPAAGR</sequence>
<dbReference type="NCBIfam" id="NF002325">
    <property type="entry name" value="PRK01278.1"/>
    <property type="match status" value="1"/>
</dbReference>
<proteinExistence type="inferred from homology"/>
<dbReference type="InterPro" id="IPR049704">
    <property type="entry name" value="Aminotrans_3_PPA_site"/>
</dbReference>
<keyword evidence="5" id="KW-0963">Cytoplasm</keyword>
<dbReference type="AlphaFoldDB" id="A0A537J4B0"/>
<dbReference type="GO" id="GO:0005737">
    <property type="term" value="C:cytoplasm"/>
    <property type="evidence" value="ECO:0007669"/>
    <property type="project" value="UniProtKB-SubCell"/>
</dbReference>
<dbReference type="GO" id="GO:0030170">
    <property type="term" value="F:pyridoxal phosphate binding"/>
    <property type="evidence" value="ECO:0007669"/>
    <property type="project" value="InterPro"/>
</dbReference>
<dbReference type="UniPathway" id="UPA00068">
    <property type="reaction ID" value="UER00109"/>
</dbReference>
<dbReference type="FunFam" id="3.40.640.10:FF:000004">
    <property type="entry name" value="Acetylornithine aminotransferase"/>
    <property type="match status" value="1"/>
</dbReference>
<dbReference type="InterPro" id="IPR015421">
    <property type="entry name" value="PyrdxlP-dep_Trfase_major"/>
</dbReference>
<dbReference type="NCBIfam" id="TIGR00707">
    <property type="entry name" value="argD"/>
    <property type="match status" value="1"/>
</dbReference>
<organism evidence="6 7">
    <name type="scientific">Candidatus Segetimicrobium genomatis</name>
    <dbReference type="NCBI Taxonomy" id="2569760"/>
    <lineage>
        <taxon>Bacteria</taxon>
        <taxon>Bacillati</taxon>
        <taxon>Candidatus Sysuimicrobiota</taxon>
        <taxon>Candidatus Sysuimicrobiia</taxon>
        <taxon>Candidatus Sysuimicrobiales</taxon>
        <taxon>Candidatus Segetimicrobiaceae</taxon>
        <taxon>Candidatus Segetimicrobium</taxon>
    </lineage>
</organism>
<keyword evidence="2 5" id="KW-0028">Amino-acid biosynthesis</keyword>
<dbReference type="Proteomes" id="UP000318093">
    <property type="component" value="Unassembled WGS sequence"/>
</dbReference>
<dbReference type="HAMAP" id="MF_01107">
    <property type="entry name" value="ArgD_aminotrans_3"/>
    <property type="match status" value="1"/>
</dbReference>
<dbReference type="InterPro" id="IPR005814">
    <property type="entry name" value="Aminotrans_3"/>
</dbReference>
<evidence type="ECO:0000313" key="6">
    <source>
        <dbReference type="EMBL" id="TMI78401.1"/>
    </source>
</evidence>
<comment type="similarity">
    <text evidence="5">Belongs to the class-III pyridoxal-phosphate-dependent aminotransferase family. ArgD subfamily.</text>
</comment>
<dbReference type="InterPro" id="IPR004636">
    <property type="entry name" value="AcOrn/SuccOrn_fam"/>
</dbReference>
<comment type="catalytic activity">
    <reaction evidence="5">
        <text>N(2)-acetyl-L-ornithine + 2-oxoglutarate = N-acetyl-L-glutamate 5-semialdehyde + L-glutamate</text>
        <dbReference type="Rhea" id="RHEA:18049"/>
        <dbReference type="ChEBI" id="CHEBI:16810"/>
        <dbReference type="ChEBI" id="CHEBI:29123"/>
        <dbReference type="ChEBI" id="CHEBI:29985"/>
        <dbReference type="ChEBI" id="CHEBI:57805"/>
        <dbReference type="EC" id="2.6.1.11"/>
    </reaction>
</comment>
<feature type="binding site" evidence="5">
    <location>
        <begin position="225"/>
        <end position="228"/>
    </location>
    <ligand>
        <name>pyridoxal 5'-phosphate</name>
        <dbReference type="ChEBI" id="CHEBI:597326"/>
    </ligand>
</feature>
<name>A0A537J4B0_9BACT</name>